<evidence type="ECO:0000313" key="4">
    <source>
        <dbReference type="EMBL" id="EEY19988.1"/>
    </source>
</evidence>
<reference evidence="5" key="1">
    <citation type="journal article" date="2011" name="PLoS Pathog.">
        <title>Comparative genomics yields insights into niche adaptation of plant vascular wilt pathogens.</title>
        <authorList>
            <person name="Klosterman S.J."/>
            <person name="Subbarao K.V."/>
            <person name="Kang S."/>
            <person name="Veronese P."/>
            <person name="Gold S.E."/>
            <person name="Thomma B.P.H.J."/>
            <person name="Chen Z."/>
            <person name="Henrissat B."/>
            <person name="Lee Y.-H."/>
            <person name="Park J."/>
            <person name="Garcia-Pedrajas M.D."/>
            <person name="Barbara D.J."/>
            <person name="Anchieta A."/>
            <person name="de Jonge R."/>
            <person name="Santhanam P."/>
            <person name="Maruthachalam K."/>
            <person name="Atallah Z."/>
            <person name="Amyotte S.G."/>
            <person name="Paz Z."/>
            <person name="Inderbitzin P."/>
            <person name="Hayes R.J."/>
            <person name="Heiman D.I."/>
            <person name="Young S."/>
            <person name="Zeng Q."/>
            <person name="Engels R."/>
            <person name="Galagan J."/>
            <person name="Cuomo C.A."/>
            <person name="Dobinson K.F."/>
            <person name="Ma L.-J."/>
        </authorList>
    </citation>
    <scope>NUCLEOTIDE SEQUENCE [LARGE SCALE GENOMIC DNA]</scope>
    <source>
        <strain evidence="5">VaMs.102 / ATCC MYA-4576 / FGSC 10136</strain>
    </source>
</reference>
<keyword evidence="2" id="KW-0812">Transmembrane</keyword>
<protein>
    <submittedName>
        <fullName evidence="4">Predicted protein</fullName>
    </submittedName>
</protein>
<organism evidence="5">
    <name type="scientific">Verticillium alfalfae (strain VaMs.102 / ATCC MYA-4576 / FGSC 10136)</name>
    <name type="common">Verticillium wilt of alfalfa</name>
    <name type="synonym">Verticillium albo-atrum</name>
    <dbReference type="NCBI Taxonomy" id="526221"/>
    <lineage>
        <taxon>Eukaryota</taxon>
        <taxon>Fungi</taxon>
        <taxon>Dikarya</taxon>
        <taxon>Ascomycota</taxon>
        <taxon>Pezizomycotina</taxon>
        <taxon>Sordariomycetes</taxon>
        <taxon>Hypocreomycetidae</taxon>
        <taxon>Glomerellales</taxon>
        <taxon>Plectosphaerellaceae</taxon>
        <taxon>Verticillium</taxon>
    </lineage>
</organism>
<dbReference type="KEGG" id="val:VDBG_06097"/>
<feature type="region of interest" description="Disordered" evidence="1">
    <location>
        <begin position="468"/>
        <end position="612"/>
    </location>
</feature>
<feature type="transmembrane region" description="Helical" evidence="2">
    <location>
        <begin position="417"/>
        <end position="437"/>
    </location>
</feature>
<evidence type="ECO:0000256" key="3">
    <source>
        <dbReference type="SAM" id="SignalP"/>
    </source>
</evidence>
<proteinExistence type="predicted"/>
<feature type="chain" id="PRO_5003002462" evidence="3">
    <location>
        <begin position="23"/>
        <end position="612"/>
    </location>
</feature>
<dbReference type="OMA" id="ESPHPPY"/>
<feature type="region of interest" description="Disordered" evidence="1">
    <location>
        <begin position="181"/>
        <end position="210"/>
    </location>
</feature>
<dbReference type="AlphaFoldDB" id="C9SMH3"/>
<gene>
    <name evidence="4" type="ORF">VDBG_06097</name>
</gene>
<feature type="signal peptide" evidence="3">
    <location>
        <begin position="1"/>
        <end position="22"/>
    </location>
</feature>
<sequence length="612" mass="65816">MSTAKALLWLLAVGRWLGWAVGDGPCAAMPLLPAFAAMKGLPYSSTQDKRTRFVLVVSHLARRAGLSSCRAPTLFPSTDTTSQGSQLSFGCLHHPAFASLVHPQLSKPFHLPLSADPRPVHHRVSDSRLKSSVGLQSEEITGSHKPLTIQLPAMGDIREPTPDLDRGVTNPTTSIVNEAATNRPVNFPGNPPQATATVSSTTSSSTAQPTGKNMAIQWDFDWNMARSFPVLVAGDTGAVPHTINALLMSDLVIEKGEWSYKQAKDTEVILVTTSAQSNQVPNSGDTGETRVRQTNDRSLEKLSGVPYGSEMRLNLTWLYNGETGWSRSGIFTVVEPAGEPEKREELERIGFETEQDLPREVSRILNGGSNVIPLDPSNTDLTSAPSTTGIASSTDDDADLDHDNDGGGLSIGAKAGIGAGAGVVGLALIIALLWFFCLRNRHKKKGHVSKNPYSTEGHVSEYMVNKETTGARVTESPHSPYSDDGSLAQQQQQIQNQTASSSPRETTAFVTSAAAAPSSSRHNLERQSEGRDRGLSEATPLAASTPRSDSQQQQQHESARPGARSATPQGVNSNVSHLIEDGMTEDEIRRLEDEERQLDAAIEQHGHGRRLA</sequence>
<dbReference type="EMBL" id="DS985220">
    <property type="protein sequence ID" value="EEY19988.1"/>
    <property type="molecule type" value="Genomic_DNA"/>
</dbReference>
<dbReference type="OrthoDB" id="5240751at2759"/>
<feature type="compositionally biased region" description="Polar residues" evidence="1">
    <location>
        <begin position="545"/>
        <end position="556"/>
    </location>
</feature>
<keyword evidence="2" id="KW-0472">Membrane</keyword>
<keyword evidence="5" id="KW-1185">Reference proteome</keyword>
<dbReference type="eggNOG" id="ENOG502SZSI">
    <property type="taxonomic scope" value="Eukaryota"/>
</dbReference>
<accession>C9SMH3</accession>
<dbReference type="Proteomes" id="UP000008698">
    <property type="component" value="Unassembled WGS sequence"/>
</dbReference>
<keyword evidence="2" id="KW-1133">Transmembrane helix</keyword>
<evidence type="ECO:0000256" key="1">
    <source>
        <dbReference type="SAM" id="MobiDB-lite"/>
    </source>
</evidence>
<evidence type="ECO:0000256" key="2">
    <source>
        <dbReference type="SAM" id="Phobius"/>
    </source>
</evidence>
<dbReference type="RefSeq" id="XP_003003655.1">
    <property type="nucleotide sequence ID" value="XM_003003609.1"/>
</dbReference>
<feature type="region of interest" description="Disordered" evidence="1">
    <location>
        <begin position="368"/>
        <end position="403"/>
    </location>
</feature>
<feature type="compositionally biased region" description="Basic and acidic residues" evidence="1">
    <location>
        <begin position="522"/>
        <end position="535"/>
    </location>
</feature>
<keyword evidence="3" id="KW-0732">Signal</keyword>
<evidence type="ECO:0000313" key="5">
    <source>
        <dbReference type="Proteomes" id="UP000008698"/>
    </source>
</evidence>
<feature type="compositionally biased region" description="Polar residues" evidence="1">
    <location>
        <begin position="566"/>
        <end position="576"/>
    </location>
</feature>
<name>C9SMH3_VERA1</name>
<dbReference type="GeneID" id="9534757"/>
<feature type="compositionally biased region" description="Low complexity" evidence="1">
    <location>
        <begin position="194"/>
        <end position="207"/>
    </location>
</feature>
<feature type="compositionally biased region" description="Polar residues" evidence="1">
    <location>
        <begin position="376"/>
        <end position="393"/>
    </location>
</feature>
<dbReference type="HOGENOM" id="CLU_030993_0_0_1"/>
<feature type="compositionally biased region" description="Polar residues" evidence="1">
    <location>
        <begin position="498"/>
        <end position="510"/>
    </location>
</feature>